<evidence type="ECO:0000313" key="2">
    <source>
        <dbReference type="EMBL" id="KYG70415.1"/>
    </source>
</evidence>
<feature type="transmembrane region" description="Helical" evidence="1">
    <location>
        <begin position="63"/>
        <end position="83"/>
    </location>
</feature>
<keyword evidence="1" id="KW-1133">Transmembrane helix</keyword>
<name>A0A150WV97_BDEBC</name>
<dbReference type="AlphaFoldDB" id="A0A150WV97"/>
<protein>
    <submittedName>
        <fullName evidence="2">Uncharacterized protein</fullName>
    </submittedName>
</protein>
<comment type="caution">
    <text evidence="2">The sequence shown here is derived from an EMBL/GenBank/DDBJ whole genome shotgun (WGS) entry which is preliminary data.</text>
</comment>
<accession>A0A150WV97</accession>
<dbReference type="EMBL" id="LUKF01000001">
    <property type="protein sequence ID" value="KYG70415.1"/>
    <property type="molecule type" value="Genomic_DNA"/>
</dbReference>
<feature type="transmembrane region" description="Helical" evidence="1">
    <location>
        <begin position="6"/>
        <end position="29"/>
    </location>
</feature>
<keyword evidence="1" id="KW-0812">Transmembrane</keyword>
<dbReference type="Proteomes" id="UP000075391">
    <property type="component" value="Unassembled WGS sequence"/>
</dbReference>
<evidence type="ECO:0000313" key="3">
    <source>
        <dbReference type="Proteomes" id="UP000075391"/>
    </source>
</evidence>
<keyword evidence="1" id="KW-0472">Membrane</keyword>
<dbReference type="RefSeq" id="WP_063242204.1">
    <property type="nucleotide sequence ID" value="NZ_LUKF01000001.1"/>
</dbReference>
<proteinExistence type="predicted"/>
<sequence length="88" mass="10367">MDNQEFNQFLYGAVMMASIAAGTFFLKFWRKTADHFFLLFSLAFFLLAIERFIFVFIQSENEVHTYVFVFRLLAFMMITGAVVEKNRA</sequence>
<dbReference type="InterPro" id="IPR046027">
    <property type="entry name" value="DUF5985"/>
</dbReference>
<feature type="transmembrane region" description="Helical" evidence="1">
    <location>
        <begin position="36"/>
        <end position="57"/>
    </location>
</feature>
<dbReference type="Pfam" id="PF19447">
    <property type="entry name" value="DUF5985"/>
    <property type="match status" value="1"/>
</dbReference>
<reference evidence="2 3" key="1">
    <citation type="submission" date="2016-03" db="EMBL/GenBank/DDBJ databases">
        <authorList>
            <person name="Ploux O."/>
        </authorList>
    </citation>
    <scope>NUCLEOTIDE SEQUENCE [LARGE SCALE GENOMIC DNA]</scope>
    <source>
        <strain evidence="2 3">BER2</strain>
    </source>
</reference>
<organism evidence="2 3">
    <name type="scientific">Bdellovibrio bacteriovorus</name>
    <dbReference type="NCBI Taxonomy" id="959"/>
    <lineage>
        <taxon>Bacteria</taxon>
        <taxon>Pseudomonadati</taxon>
        <taxon>Bdellovibrionota</taxon>
        <taxon>Bdellovibrionia</taxon>
        <taxon>Bdellovibrionales</taxon>
        <taxon>Pseudobdellovibrionaceae</taxon>
        <taxon>Bdellovibrio</taxon>
    </lineage>
</organism>
<evidence type="ECO:0000256" key="1">
    <source>
        <dbReference type="SAM" id="Phobius"/>
    </source>
</evidence>
<gene>
    <name evidence="2" type="ORF">AZI85_00210</name>
</gene>